<dbReference type="InterPro" id="IPR031165">
    <property type="entry name" value="GNAT_YJDJ"/>
</dbReference>
<dbReference type="RefSeq" id="WP_187081421.1">
    <property type="nucleotide sequence ID" value="NZ_JACORU010000003.1"/>
</dbReference>
<organism evidence="3 4">
    <name type="scientific">Ramlibacter albus</name>
    <dbReference type="NCBI Taxonomy" id="2079448"/>
    <lineage>
        <taxon>Bacteria</taxon>
        <taxon>Pseudomonadati</taxon>
        <taxon>Pseudomonadota</taxon>
        <taxon>Betaproteobacteria</taxon>
        <taxon>Burkholderiales</taxon>
        <taxon>Comamonadaceae</taxon>
        <taxon>Ramlibacter</taxon>
    </lineage>
</organism>
<dbReference type="SUPFAM" id="SSF55729">
    <property type="entry name" value="Acyl-CoA N-acyltransferases (Nat)"/>
    <property type="match status" value="1"/>
</dbReference>
<protein>
    <submittedName>
        <fullName evidence="3">N-acetyltransferase</fullName>
    </submittedName>
</protein>
<dbReference type="Proteomes" id="UP000596827">
    <property type="component" value="Unassembled WGS sequence"/>
</dbReference>
<keyword evidence="4" id="KW-1185">Reference proteome</keyword>
<dbReference type="InterPro" id="IPR045057">
    <property type="entry name" value="Gcn5-rel_NAT"/>
</dbReference>
<dbReference type="PROSITE" id="PS51729">
    <property type="entry name" value="GNAT_YJDJ"/>
    <property type="match status" value="1"/>
</dbReference>
<dbReference type="GO" id="GO:0016747">
    <property type="term" value="F:acyltransferase activity, transferring groups other than amino-acyl groups"/>
    <property type="evidence" value="ECO:0007669"/>
    <property type="project" value="InterPro"/>
</dbReference>
<sequence>MEVTDNPQRQQFELRLDGQVAAIAQYRLQGDTIYFTHTEVQPGHEGQGLGSKIAKGALDNVKGRNLQVVAQCEFIAGYIAKHPEYGALLVK</sequence>
<name>A0A923S2N7_9BURK</name>
<dbReference type="AlphaFoldDB" id="A0A923S2N7"/>
<evidence type="ECO:0000313" key="4">
    <source>
        <dbReference type="Proteomes" id="UP000596827"/>
    </source>
</evidence>
<comment type="caution">
    <text evidence="3">The sequence shown here is derived from an EMBL/GenBank/DDBJ whole genome shotgun (WGS) entry which is preliminary data.</text>
</comment>
<dbReference type="Gene3D" id="3.40.630.30">
    <property type="match status" value="1"/>
</dbReference>
<reference evidence="3" key="1">
    <citation type="submission" date="2020-08" db="EMBL/GenBank/DDBJ databases">
        <title>Ramlibacter sp. GTP1 16S ribosomal RNA gene genome sequencing and assembly.</title>
        <authorList>
            <person name="Kang M."/>
        </authorList>
    </citation>
    <scope>NUCLEOTIDE SEQUENCE</scope>
    <source>
        <strain evidence="3">GTP1</strain>
    </source>
</reference>
<evidence type="ECO:0000313" key="3">
    <source>
        <dbReference type="EMBL" id="MBC5764963.1"/>
    </source>
</evidence>
<dbReference type="PANTHER" id="PTHR31435">
    <property type="entry name" value="PROTEIN NATD1"/>
    <property type="match status" value="1"/>
</dbReference>
<proteinExistence type="predicted"/>
<evidence type="ECO:0000259" key="1">
    <source>
        <dbReference type="PROSITE" id="PS51186"/>
    </source>
</evidence>
<feature type="domain" description="N-acetyltransferase" evidence="2">
    <location>
        <begin position="4"/>
        <end position="90"/>
    </location>
</feature>
<feature type="domain" description="N-acetyltransferase" evidence="1">
    <location>
        <begin position="1"/>
        <end position="91"/>
    </location>
</feature>
<accession>A0A923S2N7</accession>
<dbReference type="EMBL" id="JACORU010000003">
    <property type="protein sequence ID" value="MBC5764963.1"/>
    <property type="molecule type" value="Genomic_DNA"/>
</dbReference>
<dbReference type="InterPro" id="IPR000182">
    <property type="entry name" value="GNAT_dom"/>
</dbReference>
<dbReference type="Pfam" id="PF14542">
    <property type="entry name" value="Acetyltransf_CG"/>
    <property type="match status" value="1"/>
</dbReference>
<evidence type="ECO:0000259" key="2">
    <source>
        <dbReference type="PROSITE" id="PS51729"/>
    </source>
</evidence>
<dbReference type="InterPro" id="IPR016181">
    <property type="entry name" value="Acyl_CoA_acyltransferase"/>
</dbReference>
<gene>
    <name evidence="3" type="ORF">H8R02_10905</name>
</gene>
<dbReference type="PANTHER" id="PTHR31435:SF10">
    <property type="entry name" value="BSR4717 PROTEIN"/>
    <property type="match status" value="1"/>
</dbReference>
<dbReference type="PROSITE" id="PS51186">
    <property type="entry name" value="GNAT"/>
    <property type="match status" value="1"/>
</dbReference>